<evidence type="ECO:0000259" key="2">
    <source>
        <dbReference type="SMART" id="SM00014"/>
    </source>
</evidence>
<dbReference type="PANTHER" id="PTHR14969">
    <property type="entry name" value="SPHINGOSINE-1-PHOSPHATE PHOSPHOHYDROLASE"/>
    <property type="match status" value="1"/>
</dbReference>
<evidence type="ECO:0000313" key="3">
    <source>
        <dbReference type="EMBL" id="SAI70807.1"/>
    </source>
</evidence>
<dbReference type="PANTHER" id="PTHR14969:SF13">
    <property type="entry name" value="AT30094P"/>
    <property type="match status" value="1"/>
</dbReference>
<feature type="transmembrane region" description="Helical" evidence="1">
    <location>
        <begin position="12"/>
        <end position="33"/>
    </location>
</feature>
<keyword evidence="1" id="KW-1133">Transmembrane helix</keyword>
<dbReference type="KEGG" id="btrm:SAMEA390648702482"/>
<dbReference type="STRING" id="123899.SAMEA3906487_02482"/>
<dbReference type="InterPro" id="IPR000326">
    <property type="entry name" value="PAP2/HPO"/>
</dbReference>
<dbReference type="eggNOG" id="COG0671">
    <property type="taxonomic scope" value="Bacteria"/>
</dbReference>
<proteinExistence type="predicted"/>
<dbReference type="PATRIC" id="fig|123899.6.peg.2469"/>
<dbReference type="AlphaFoldDB" id="A0A157N970"/>
<keyword evidence="1" id="KW-0812">Transmembrane</keyword>
<feature type="transmembrane region" description="Helical" evidence="1">
    <location>
        <begin position="103"/>
        <end position="119"/>
    </location>
</feature>
<reference evidence="3 4" key="1">
    <citation type="submission" date="2016-04" db="EMBL/GenBank/DDBJ databases">
        <authorList>
            <consortium name="Pathogen Informatics"/>
        </authorList>
    </citation>
    <scope>NUCLEOTIDE SEQUENCE [LARGE SCALE GENOMIC DNA]</scope>
    <source>
        <strain evidence="3 4">H044680328</strain>
    </source>
</reference>
<feature type="transmembrane region" description="Helical" evidence="1">
    <location>
        <begin position="223"/>
        <end position="241"/>
    </location>
</feature>
<dbReference type="CDD" id="cd03392">
    <property type="entry name" value="PAP2_like_2"/>
    <property type="match status" value="1"/>
</dbReference>
<dbReference type="GeneID" id="56590260"/>
<keyword evidence="1" id="KW-0472">Membrane</keyword>
<dbReference type="Gene3D" id="1.20.144.10">
    <property type="entry name" value="Phosphatidic acid phosphatase type 2/haloperoxidase"/>
    <property type="match status" value="2"/>
</dbReference>
<dbReference type="SUPFAM" id="SSF48317">
    <property type="entry name" value="Acid phosphatase/Vanadium-dependent haloperoxidase"/>
    <property type="match status" value="1"/>
</dbReference>
<keyword evidence="4" id="KW-1185">Reference proteome</keyword>
<organism evidence="3 4">
    <name type="scientific">Bordetella trematum</name>
    <dbReference type="NCBI Taxonomy" id="123899"/>
    <lineage>
        <taxon>Bacteria</taxon>
        <taxon>Pseudomonadati</taxon>
        <taxon>Pseudomonadota</taxon>
        <taxon>Betaproteobacteria</taxon>
        <taxon>Burkholderiales</taxon>
        <taxon>Alcaligenaceae</taxon>
        <taxon>Bordetella</taxon>
    </lineage>
</organism>
<protein>
    <submittedName>
        <fullName evidence="3">Membrane-associated phosphatase</fullName>
    </submittedName>
</protein>
<feature type="transmembrane region" description="Helical" evidence="1">
    <location>
        <begin position="163"/>
        <end position="186"/>
    </location>
</feature>
<feature type="transmembrane region" description="Helical" evidence="1">
    <location>
        <begin position="45"/>
        <end position="65"/>
    </location>
</feature>
<evidence type="ECO:0000313" key="4">
    <source>
        <dbReference type="Proteomes" id="UP000076825"/>
    </source>
</evidence>
<dbReference type="SMART" id="SM00014">
    <property type="entry name" value="acidPPc"/>
    <property type="match status" value="1"/>
</dbReference>
<dbReference type="EMBL" id="LT546645">
    <property type="protein sequence ID" value="SAI70807.1"/>
    <property type="molecule type" value="Genomic_DNA"/>
</dbReference>
<evidence type="ECO:0000256" key="1">
    <source>
        <dbReference type="SAM" id="Phobius"/>
    </source>
</evidence>
<name>A0A157N970_9BORD</name>
<feature type="transmembrane region" description="Helical" evidence="1">
    <location>
        <begin position="198"/>
        <end position="217"/>
    </location>
</feature>
<dbReference type="Proteomes" id="UP000076825">
    <property type="component" value="Chromosome 1"/>
</dbReference>
<accession>A0A157N970</accession>
<dbReference type="InterPro" id="IPR036938">
    <property type="entry name" value="PAP2/HPO_sf"/>
</dbReference>
<gene>
    <name evidence="3" type="ORF">SAMEA3906487_02482</name>
</gene>
<dbReference type="OrthoDB" id="9780918at2"/>
<dbReference type="Pfam" id="PF01569">
    <property type="entry name" value="PAP2"/>
    <property type="match status" value="1"/>
</dbReference>
<dbReference type="RefSeq" id="WP_025518047.1">
    <property type="nucleotide sequence ID" value="NZ_CP016340.1"/>
</dbReference>
<feature type="domain" description="Phosphatidic acid phosphatase type 2/haloperoxidase" evidence="2">
    <location>
        <begin position="126"/>
        <end position="238"/>
    </location>
</feature>
<sequence length="248" mass="26883">MTDLATWAAAHPLYWLIGLPLLSAGLAGVIWRALQGMPRGRRRGLFFAIFAALMMAVFLGLAMAVRRHGGLAAFDQALAQALNLSMSTELLWVLSWFTHLGDRRWLAALAVVILAALALRRQWRLAFAAGFTMAGSGALNWVLKHLFQRARPDVGQSVVQATGFSFPSGHTSAALAIYGFACFLLLRLLPARWQGPCVALTAALVAAIGVSRILLQVHFLSDVLAGLAVSALWLALCVSLTERWAPRR</sequence>
<feature type="transmembrane region" description="Helical" evidence="1">
    <location>
        <begin position="126"/>
        <end position="143"/>
    </location>
</feature>